<dbReference type="FunFam" id="1.10.238.10:FF:000003">
    <property type="entry name" value="Calmodulin A"/>
    <property type="match status" value="1"/>
</dbReference>
<dbReference type="InterPro" id="IPR017441">
    <property type="entry name" value="Protein_kinase_ATP_BS"/>
</dbReference>
<evidence type="ECO:0000259" key="32">
    <source>
        <dbReference type="PROSITE" id="PS50011"/>
    </source>
</evidence>
<comment type="similarity">
    <text evidence="24">Belongs to the protein kinase superfamily. Ser/Thr protein kinase family. CDPK subfamily.</text>
</comment>
<evidence type="ECO:0000256" key="2">
    <source>
        <dbReference type="ARBA" id="ARBA00004230"/>
    </source>
</evidence>
<dbReference type="SMART" id="SM00220">
    <property type="entry name" value="S_TKc"/>
    <property type="match status" value="1"/>
</dbReference>
<evidence type="ECO:0000256" key="10">
    <source>
        <dbReference type="ARBA" id="ARBA00022679"/>
    </source>
</evidence>
<feature type="compositionally biased region" description="Basic and acidic residues" evidence="31">
    <location>
        <begin position="119"/>
        <end position="143"/>
    </location>
</feature>
<comment type="subunit">
    <text evidence="5">Monomer.</text>
</comment>
<keyword evidence="7" id="KW-1003">Cell membrane</keyword>
<evidence type="ECO:0000256" key="15">
    <source>
        <dbReference type="ARBA" id="ARBA00022777"/>
    </source>
</evidence>
<dbReference type="OrthoDB" id="40902at2759"/>
<evidence type="ECO:0000256" key="20">
    <source>
        <dbReference type="ARBA" id="ARBA00023069"/>
    </source>
</evidence>
<keyword evidence="15" id="KW-0418">Kinase</keyword>
<dbReference type="PROSITE" id="PS00018">
    <property type="entry name" value="EF_HAND_1"/>
    <property type="match status" value="4"/>
</dbReference>
<dbReference type="GO" id="GO:0031514">
    <property type="term" value="C:motile cilium"/>
    <property type="evidence" value="ECO:0007669"/>
    <property type="project" value="UniProtKB-SubCell"/>
</dbReference>
<dbReference type="GO" id="GO:0020002">
    <property type="term" value="C:host cell plasma membrane"/>
    <property type="evidence" value="ECO:0007669"/>
    <property type="project" value="UniProtKB-SubCell"/>
</dbReference>
<evidence type="ECO:0000256" key="6">
    <source>
        <dbReference type="ARBA" id="ARBA00012513"/>
    </source>
</evidence>
<feature type="compositionally biased region" description="Basic and acidic residues" evidence="31">
    <location>
        <begin position="514"/>
        <end position="525"/>
    </location>
</feature>
<feature type="domain" description="EF-hand" evidence="33">
    <location>
        <begin position="1160"/>
        <end position="1195"/>
    </location>
</feature>
<evidence type="ECO:0000256" key="24">
    <source>
        <dbReference type="ARBA" id="ARBA00024334"/>
    </source>
</evidence>
<comment type="function">
    <text evidence="27">Calcium-dependent protein kinase which acts as a sensor and effector of intracellular Ca(2+) levels probably in part downstream of cGMP-activated PKG kinase. During the liver stage, involved in sporozoite motility and thus in sporozoite invasion of host hepatocytes, probably together with CDPK4 and CDPK5. In the mosquito midgut and during the last stage of male gamete exflagellation, may play a role in the rupture of the host erythrocyte membrane. In the mosquito midgut, required for the differentiation of the zygote into the ookinete by promoting the translational activation of a subset of repressed mRNAs; these mRNAs are kept repressed in the zygote by the DOZI- or CITH-containing mRNP complexes. Dispensable during the asexual blood stage.</text>
</comment>
<evidence type="ECO:0000256" key="30">
    <source>
        <dbReference type="PROSITE-ProRule" id="PRU10141"/>
    </source>
</evidence>
<keyword evidence="10" id="KW-0808">Transferase</keyword>
<feature type="domain" description="EF-hand" evidence="33">
    <location>
        <begin position="1231"/>
        <end position="1266"/>
    </location>
</feature>
<feature type="compositionally biased region" description="Basic and acidic residues" evidence="31">
    <location>
        <begin position="278"/>
        <end position="287"/>
    </location>
</feature>
<evidence type="ECO:0000256" key="26">
    <source>
        <dbReference type="ARBA" id="ARBA00048679"/>
    </source>
</evidence>
<evidence type="ECO:0000256" key="29">
    <source>
        <dbReference type="ARBA" id="ARBA00068067"/>
    </source>
</evidence>
<evidence type="ECO:0000259" key="33">
    <source>
        <dbReference type="PROSITE" id="PS50222"/>
    </source>
</evidence>
<dbReference type="InterPro" id="IPR011992">
    <property type="entry name" value="EF-hand-dom_pair"/>
</dbReference>
<dbReference type="CDD" id="cd00051">
    <property type="entry name" value="EFh"/>
    <property type="match status" value="1"/>
</dbReference>
<accession>A0A7J6N1Q5</accession>
<evidence type="ECO:0000256" key="7">
    <source>
        <dbReference type="ARBA" id="ARBA00022475"/>
    </source>
</evidence>
<keyword evidence="22" id="KW-0966">Cell projection</keyword>
<feature type="compositionally biased region" description="Basic and acidic residues" evidence="31">
    <location>
        <begin position="420"/>
        <end position="432"/>
    </location>
</feature>
<feature type="compositionally biased region" description="Basic residues" evidence="31">
    <location>
        <begin position="702"/>
        <end position="711"/>
    </location>
</feature>
<keyword evidence="23" id="KW-0449">Lipoprotein</keyword>
<comment type="caution">
    <text evidence="34">The sequence shown here is derived from an EMBL/GenBank/DDBJ whole genome shotgun (WGS) entry which is preliminary data.</text>
</comment>
<comment type="catalytic activity">
    <reaction evidence="25">
        <text>L-threonyl-[protein] + ATP = O-phospho-L-threonyl-[protein] + ADP + H(+)</text>
        <dbReference type="Rhea" id="RHEA:46608"/>
        <dbReference type="Rhea" id="RHEA-COMP:11060"/>
        <dbReference type="Rhea" id="RHEA-COMP:11605"/>
        <dbReference type="ChEBI" id="CHEBI:15378"/>
        <dbReference type="ChEBI" id="CHEBI:30013"/>
        <dbReference type="ChEBI" id="CHEBI:30616"/>
        <dbReference type="ChEBI" id="CHEBI:61977"/>
        <dbReference type="ChEBI" id="CHEBI:456216"/>
        <dbReference type="EC" id="2.7.11.1"/>
    </reaction>
</comment>
<dbReference type="InterPro" id="IPR002048">
    <property type="entry name" value="EF_hand_dom"/>
</dbReference>
<dbReference type="InterPro" id="IPR018247">
    <property type="entry name" value="EF_Hand_1_Ca_BS"/>
</dbReference>
<evidence type="ECO:0000256" key="3">
    <source>
        <dbReference type="ARBA" id="ARBA00004342"/>
    </source>
</evidence>
<comment type="subcellular location">
    <subcellularLocation>
        <location evidence="3">Cell membrane</location>
        <topology evidence="3">Lipid-anchor</topology>
        <orientation evidence="3">Cytoplasmic side</orientation>
    </subcellularLocation>
    <subcellularLocation>
        <location evidence="2">Cell projection</location>
        <location evidence="2">Cilium</location>
        <location evidence="2">Flagellum</location>
    </subcellularLocation>
    <subcellularLocation>
        <location evidence="4">Host cell membrane</location>
        <topology evidence="4">Lipid-anchor</topology>
    </subcellularLocation>
    <subcellularLocation>
        <location evidence="28">Parasitophorous vacuole membrane</location>
        <topology evidence="28">Lipid-anchor</topology>
    </subcellularLocation>
</comment>
<evidence type="ECO:0000256" key="5">
    <source>
        <dbReference type="ARBA" id="ARBA00011245"/>
    </source>
</evidence>
<dbReference type="Gene3D" id="1.10.510.10">
    <property type="entry name" value="Transferase(Phosphotransferase) domain 1"/>
    <property type="match status" value="1"/>
</dbReference>
<evidence type="ECO:0000256" key="12">
    <source>
        <dbReference type="ARBA" id="ARBA00022723"/>
    </source>
</evidence>
<organism evidence="34 35">
    <name type="scientific">Perkinsus chesapeaki</name>
    <name type="common">Clam parasite</name>
    <name type="synonym">Perkinsus andrewsi</name>
    <dbReference type="NCBI Taxonomy" id="330153"/>
    <lineage>
        <taxon>Eukaryota</taxon>
        <taxon>Sar</taxon>
        <taxon>Alveolata</taxon>
        <taxon>Perkinsozoa</taxon>
        <taxon>Perkinsea</taxon>
        <taxon>Perkinsida</taxon>
        <taxon>Perkinsidae</taxon>
        <taxon>Perkinsus</taxon>
    </lineage>
</organism>
<reference evidence="34 35" key="1">
    <citation type="submission" date="2020-04" db="EMBL/GenBank/DDBJ databases">
        <title>Perkinsus chesapeaki whole genome sequence.</title>
        <authorList>
            <person name="Bogema D.R."/>
        </authorList>
    </citation>
    <scope>NUCLEOTIDE SEQUENCE [LARGE SCALE GENOMIC DNA]</scope>
    <source>
        <strain evidence="34">ATCC PRA-425</strain>
    </source>
</reference>
<feature type="region of interest" description="Disordered" evidence="31">
    <location>
        <begin position="112"/>
        <end position="583"/>
    </location>
</feature>
<dbReference type="GO" id="GO:0005524">
    <property type="term" value="F:ATP binding"/>
    <property type="evidence" value="ECO:0007669"/>
    <property type="project" value="UniProtKB-UniRule"/>
</dbReference>
<keyword evidence="12" id="KW-0479">Metal-binding</keyword>
<dbReference type="PROSITE" id="PS50011">
    <property type="entry name" value="PROTEIN_KINASE_DOM"/>
    <property type="match status" value="1"/>
</dbReference>
<proteinExistence type="inferred from homology"/>
<evidence type="ECO:0000256" key="16">
    <source>
        <dbReference type="ARBA" id="ARBA00022837"/>
    </source>
</evidence>
<keyword evidence="18" id="KW-0282">Flagellum</keyword>
<feature type="domain" description="EF-hand" evidence="33">
    <location>
        <begin position="1199"/>
        <end position="1230"/>
    </location>
</feature>
<dbReference type="EMBL" id="JAAPAO010000012">
    <property type="protein sequence ID" value="KAF4677527.1"/>
    <property type="molecule type" value="Genomic_DNA"/>
</dbReference>
<evidence type="ECO:0000256" key="21">
    <source>
        <dbReference type="ARBA" id="ARBA00023139"/>
    </source>
</evidence>
<keyword evidence="14 30" id="KW-0547">Nucleotide-binding</keyword>
<keyword evidence="21" id="KW-0564">Palmitate</keyword>
<evidence type="ECO:0000256" key="31">
    <source>
        <dbReference type="SAM" id="MobiDB-lite"/>
    </source>
</evidence>
<evidence type="ECO:0000256" key="27">
    <source>
        <dbReference type="ARBA" id="ARBA00056933"/>
    </source>
</evidence>
<keyword evidence="19" id="KW-1043">Host membrane</keyword>
<dbReference type="GO" id="GO:0005509">
    <property type="term" value="F:calcium ion binding"/>
    <property type="evidence" value="ECO:0007669"/>
    <property type="project" value="InterPro"/>
</dbReference>
<comment type="catalytic activity">
    <reaction evidence="26">
        <text>L-seryl-[protein] + ATP = O-phospho-L-seryl-[protein] + ADP + H(+)</text>
        <dbReference type="Rhea" id="RHEA:17989"/>
        <dbReference type="Rhea" id="RHEA-COMP:9863"/>
        <dbReference type="Rhea" id="RHEA-COMP:11604"/>
        <dbReference type="ChEBI" id="CHEBI:15378"/>
        <dbReference type="ChEBI" id="CHEBI:29999"/>
        <dbReference type="ChEBI" id="CHEBI:30616"/>
        <dbReference type="ChEBI" id="CHEBI:83421"/>
        <dbReference type="ChEBI" id="CHEBI:456216"/>
        <dbReference type="EC" id="2.7.11.1"/>
    </reaction>
</comment>
<dbReference type="InterPro" id="IPR011009">
    <property type="entry name" value="Kinase-like_dom_sf"/>
</dbReference>
<dbReference type="Gene3D" id="3.30.200.20">
    <property type="entry name" value="Phosphorylase Kinase, domain 1"/>
    <property type="match status" value="1"/>
</dbReference>
<dbReference type="Pfam" id="PF13499">
    <property type="entry name" value="EF-hand_7"/>
    <property type="match status" value="2"/>
</dbReference>
<dbReference type="FunFam" id="3.30.200.20:FF:000315">
    <property type="entry name" value="Calcium-dependent protein kinase 3"/>
    <property type="match status" value="1"/>
</dbReference>
<dbReference type="InterPro" id="IPR000719">
    <property type="entry name" value="Prot_kinase_dom"/>
</dbReference>
<comment type="cofactor">
    <cofactor evidence="1">
        <name>Mg(2+)</name>
        <dbReference type="ChEBI" id="CHEBI:18420"/>
    </cofactor>
</comment>
<dbReference type="GO" id="GO:0004674">
    <property type="term" value="F:protein serine/threonine kinase activity"/>
    <property type="evidence" value="ECO:0007669"/>
    <property type="project" value="UniProtKB-KW"/>
</dbReference>
<evidence type="ECO:0000256" key="22">
    <source>
        <dbReference type="ARBA" id="ARBA00023273"/>
    </source>
</evidence>
<keyword evidence="19" id="KW-0472">Membrane</keyword>
<evidence type="ECO:0000256" key="4">
    <source>
        <dbReference type="ARBA" id="ARBA00004425"/>
    </source>
</evidence>
<evidence type="ECO:0000313" key="34">
    <source>
        <dbReference type="EMBL" id="KAF4677527.1"/>
    </source>
</evidence>
<dbReference type="InterPro" id="IPR050205">
    <property type="entry name" value="CDPK_Ser/Thr_kinases"/>
</dbReference>
<feature type="compositionally biased region" description="Basic and acidic residues" evidence="31">
    <location>
        <begin position="150"/>
        <end position="231"/>
    </location>
</feature>
<dbReference type="GO" id="GO:0020005">
    <property type="term" value="C:symbiont-containing vacuole membrane"/>
    <property type="evidence" value="ECO:0007669"/>
    <property type="project" value="UniProtKB-SubCell"/>
</dbReference>
<feature type="compositionally biased region" description="Basic and acidic residues" evidence="31">
    <location>
        <begin position="346"/>
        <end position="367"/>
    </location>
</feature>
<evidence type="ECO:0000256" key="14">
    <source>
        <dbReference type="ARBA" id="ARBA00022741"/>
    </source>
</evidence>
<protein>
    <recommendedName>
        <fullName evidence="29">Calcium-dependent protein kinase 1</fullName>
        <ecNumber evidence="6">2.7.11.1</ecNumber>
    </recommendedName>
</protein>
<dbReference type="SMART" id="SM00054">
    <property type="entry name" value="EFh"/>
    <property type="match status" value="4"/>
</dbReference>
<dbReference type="Pfam" id="PF00069">
    <property type="entry name" value="Pkinase"/>
    <property type="match status" value="1"/>
</dbReference>
<keyword evidence="11" id="KW-0519">Myristate</keyword>
<feature type="compositionally biased region" description="Low complexity" evidence="31">
    <location>
        <begin position="368"/>
        <end position="378"/>
    </location>
</feature>
<dbReference type="SUPFAM" id="SSF56112">
    <property type="entry name" value="Protein kinase-like (PK-like)"/>
    <property type="match status" value="1"/>
</dbReference>
<evidence type="ECO:0000256" key="8">
    <source>
        <dbReference type="ARBA" id="ARBA00022511"/>
    </source>
</evidence>
<evidence type="ECO:0000256" key="23">
    <source>
        <dbReference type="ARBA" id="ARBA00023288"/>
    </source>
</evidence>
<dbReference type="CDD" id="cd05117">
    <property type="entry name" value="STKc_CAMK"/>
    <property type="match status" value="1"/>
</dbReference>
<feature type="compositionally biased region" description="Low complexity" evidence="31">
    <location>
        <begin position="563"/>
        <end position="580"/>
    </location>
</feature>
<keyword evidence="13" id="KW-0677">Repeat</keyword>
<dbReference type="GO" id="GO:0005886">
    <property type="term" value="C:plasma membrane"/>
    <property type="evidence" value="ECO:0007669"/>
    <property type="project" value="UniProtKB-SubCell"/>
</dbReference>
<evidence type="ECO:0000313" key="35">
    <source>
        <dbReference type="Proteomes" id="UP000591131"/>
    </source>
</evidence>
<sequence length="1302" mass="142475">MSADPSGCVGSQTPLAWSNGSLPRFGPELVDNGCQTMTGVTKTGPKLGVGEVRKTAKARDINADFDSSQRVIPIRARNYTYPIPGAAASAPVDTNEVNKMAHMLEAAIDKTALSKKKTDKKEKSPTKSGEAQKDDKAMKEPTKKDKKTAKKSDEAVEPLDKAKNKEQKETVKKDKHLGESAKKGKEPEESASKKKEAKEPAARDKAPEESPKKDNEPKELPEKDTPKKVEASKPAPASQVPKNDIENEDVSALDILLKAQASQEEPASVAVTEPAEPAGKEETGRPVEDDDSDSSSSSGGVDDYKFTIPDFGVDGDSPRDADMPDAEEMSEIAPTEIVEYPQPAEPSKEPAKKVDEKPSVKVAEEASAKASKAVVAAKRGSQWIFNDSSSDSSDSSEEFVFESAEAVHALAEPEAEEQPEEPKKQAEEEPPAKRVRKSPKKAKQKAADEEMEVVEKQPNATTPKKVVEDAKASSSGKRRSSVATKVPDSSAKKTDDAASDSSEDFGMVVPELKGMGEKEQPDTTPKRKVRPVKTAGRPKPSAPAKPTEPVSEESDEDKAKEVGGSPAPSGRSSRRSLSNPKVGTVVSVETGSLEGHNAETLFEALQKSINVTGGDKSQLVELLWPKNSTFAFLNTRVPKSRRSFTWLKDGKVKIDDTVLPVTKVTEKELKQKVSQEMKHARGDSTVHAGWAPEASAEESVKKPIKPAKRKRESTASAEKQPAAAPPRRDEKLYSEAVNVLRSSKGPVAKGSFMHTAIANLLDKKVPDAKECEFELSQGEGDADPQVTVKRADGSSEVWTASRVAEKKNSRVNSKRRKSRDGKKQAAAEAGDAPLLFVGMVTIQRSGFILNNEGKILSDCYDLEKKTLGQGTYGSVSKAVNRSTKGVRAIKTISKSHLKNVVRFRQEIAIMKMLDHPNIVKLYETFEDAKNIYLVLELCTGGELFDRIIDQGYFTESGAASLMKQIISAVYYCHKNNIAHRDLKPENFLFLNKTKDSPLKIIDFGLATKFEEGARLKTKAGTPYYVSPQVLRGEYNEMCDLWSCGVIMYILLCGYPPFHGDTDSEILSRVKSGKYNFPDEDWKNVSNDAKDLIRKLLTFDQAQRWTAEQALNHKWIKNLASAADGDANEHRNVVSGLRNFRAQNKMKKVALTVIAQQLAEADIERLKKTFQALDENGDGTLTVQEIKEGMRSLDVSLPPDLEEIMKDVDSDGSGAIDYTEFIAATIDKKTYIQEDVCWAAFRVFDLDGNGKISQEELQKVLSNDDVKTALGQDVVSKMISEVDLDGDGQIDFDEFMAMMRGSN</sequence>
<feature type="compositionally biased region" description="Basic and acidic residues" evidence="31">
    <location>
        <begin position="672"/>
        <end position="684"/>
    </location>
</feature>
<evidence type="ECO:0000256" key="25">
    <source>
        <dbReference type="ARBA" id="ARBA00047899"/>
    </source>
</evidence>
<dbReference type="PROSITE" id="PS50222">
    <property type="entry name" value="EF_HAND_2"/>
    <property type="match status" value="4"/>
</dbReference>
<dbReference type="InterPro" id="IPR008271">
    <property type="entry name" value="Ser/Thr_kinase_AS"/>
</dbReference>
<feature type="compositionally biased region" description="Basic residues" evidence="31">
    <location>
        <begin position="433"/>
        <end position="444"/>
    </location>
</feature>
<evidence type="ECO:0000256" key="11">
    <source>
        <dbReference type="ARBA" id="ARBA00022707"/>
    </source>
</evidence>
<evidence type="ECO:0000256" key="28">
    <source>
        <dbReference type="ARBA" id="ARBA00060437"/>
    </source>
</evidence>
<dbReference type="SUPFAM" id="SSF47473">
    <property type="entry name" value="EF-hand"/>
    <property type="match status" value="1"/>
</dbReference>
<evidence type="ECO:0000256" key="18">
    <source>
        <dbReference type="ARBA" id="ARBA00022846"/>
    </source>
</evidence>
<feature type="domain" description="Protein kinase" evidence="32">
    <location>
        <begin position="861"/>
        <end position="1115"/>
    </location>
</feature>
<name>A0A7J6N1Q5_PERCH</name>
<dbReference type="Proteomes" id="UP000591131">
    <property type="component" value="Unassembled WGS sequence"/>
</dbReference>
<gene>
    <name evidence="34" type="ORF">FOL47_000915</name>
</gene>
<dbReference type="FunFam" id="1.10.510.10:FF:000398">
    <property type="entry name" value="Calcium-dependent protein kinase 1"/>
    <property type="match status" value="1"/>
</dbReference>
<keyword evidence="20" id="KW-0969">Cilium</keyword>
<dbReference type="PANTHER" id="PTHR24349">
    <property type="entry name" value="SERINE/THREONINE-PROTEIN KINASE"/>
    <property type="match status" value="1"/>
</dbReference>
<dbReference type="EC" id="2.7.11.1" evidence="6"/>
<evidence type="ECO:0000256" key="13">
    <source>
        <dbReference type="ARBA" id="ARBA00022737"/>
    </source>
</evidence>
<feature type="region of interest" description="Disordered" evidence="31">
    <location>
        <begin position="672"/>
        <end position="730"/>
    </location>
</feature>
<feature type="region of interest" description="Disordered" evidence="31">
    <location>
        <begin position="774"/>
        <end position="825"/>
    </location>
</feature>
<feature type="domain" description="EF-hand" evidence="33">
    <location>
        <begin position="1269"/>
        <end position="1302"/>
    </location>
</feature>
<keyword evidence="35" id="KW-1185">Reference proteome</keyword>
<keyword evidence="17 30" id="KW-0067">ATP-binding</keyword>
<dbReference type="PROSITE" id="PS00108">
    <property type="entry name" value="PROTEIN_KINASE_ST"/>
    <property type="match status" value="1"/>
</dbReference>
<dbReference type="PROSITE" id="PS00107">
    <property type="entry name" value="PROTEIN_KINASE_ATP"/>
    <property type="match status" value="1"/>
</dbReference>
<dbReference type="Gene3D" id="1.10.238.10">
    <property type="entry name" value="EF-hand"/>
    <property type="match status" value="2"/>
</dbReference>
<evidence type="ECO:0000256" key="17">
    <source>
        <dbReference type="ARBA" id="ARBA00022840"/>
    </source>
</evidence>
<keyword evidence="8" id="KW-1032">Host cell membrane</keyword>
<keyword evidence="9" id="KW-0723">Serine/threonine-protein kinase</keyword>
<evidence type="ECO:0000256" key="9">
    <source>
        <dbReference type="ARBA" id="ARBA00022527"/>
    </source>
</evidence>
<evidence type="ECO:0000256" key="19">
    <source>
        <dbReference type="ARBA" id="ARBA00022870"/>
    </source>
</evidence>
<feature type="binding site" evidence="30">
    <location>
        <position position="890"/>
    </location>
    <ligand>
        <name>ATP</name>
        <dbReference type="ChEBI" id="CHEBI:30616"/>
    </ligand>
</feature>
<evidence type="ECO:0000256" key="1">
    <source>
        <dbReference type="ARBA" id="ARBA00001946"/>
    </source>
</evidence>
<keyword evidence="16" id="KW-0106">Calcium</keyword>